<evidence type="ECO:0000313" key="2">
    <source>
        <dbReference type="Proteomes" id="UP000644441"/>
    </source>
</evidence>
<proteinExistence type="predicted"/>
<dbReference type="Gene3D" id="3.30.530.20">
    <property type="match status" value="1"/>
</dbReference>
<dbReference type="InterPro" id="IPR023393">
    <property type="entry name" value="START-like_dom_sf"/>
</dbReference>
<name>A0ABS0ADL4_9GAMM</name>
<dbReference type="EMBL" id="ARXR01000005">
    <property type="protein sequence ID" value="MBF5052226.1"/>
    <property type="molecule type" value="Genomic_DNA"/>
</dbReference>
<comment type="caution">
    <text evidence="1">The sequence shown here is derived from an EMBL/GenBank/DDBJ whole genome shotgun (WGS) entry which is preliminary data.</text>
</comment>
<reference evidence="1 2" key="1">
    <citation type="submission" date="2012-09" db="EMBL/GenBank/DDBJ databases">
        <title>Genome Sequence of alkane-degrading Bacterium Alcanivorax venustensis ISO4.</title>
        <authorList>
            <person name="Lai Q."/>
            <person name="Shao Z."/>
        </authorList>
    </citation>
    <scope>NUCLEOTIDE SEQUENCE [LARGE SCALE GENOMIC DNA]</scope>
    <source>
        <strain evidence="1 2">ISO4</strain>
    </source>
</reference>
<sequence>MGQQRIEIDKEFPFPVSDLFNHLSEHENLSALFAPAKVRRVKEGDVEPNGVGSVRRLSLPLTPAFEETVTEFERDRRIAYRITKGSPLRDHHGVMVFSETAGGSRLHYTIVFKGKLPLIAAVIKPVLDRAIRKGLNDLRL</sequence>
<dbReference type="Proteomes" id="UP000644441">
    <property type="component" value="Unassembled WGS sequence"/>
</dbReference>
<dbReference type="CDD" id="cd07821">
    <property type="entry name" value="PYR_PYL_RCAR_like"/>
    <property type="match status" value="1"/>
</dbReference>
<dbReference type="Pfam" id="PF10604">
    <property type="entry name" value="Polyketide_cyc2"/>
    <property type="match status" value="1"/>
</dbReference>
<accession>A0ABS0ADL4</accession>
<organism evidence="1 2">
    <name type="scientific">Alloalcanivorax venustensis ISO4</name>
    <dbReference type="NCBI Taxonomy" id="1177184"/>
    <lineage>
        <taxon>Bacteria</taxon>
        <taxon>Pseudomonadati</taxon>
        <taxon>Pseudomonadota</taxon>
        <taxon>Gammaproteobacteria</taxon>
        <taxon>Oceanospirillales</taxon>
        <taxon>Alcanivoracaceae</taxon>
        <taxon>Alloalcanivorax</taxon>
    </lineage>
</organism>
<dbReference type="InterPro" id="IPR019587">
    <property type="entry name" value="Polyketide_cyclase/dehydratase"/>
</dbReference>
<dbReference type="RefSeq" id="WP_142947936.1">
    <property type="nucleotide sequence ID" value="NZ_ARXR01000005.1"/>
</dbReference>
<gene>
    <name evidence="1" type="ORF">ISO4_00828</name>
</gene>
<dbReference type="GeneID" id="99765291"/>
<keyword evidence="2" id="KW-1185">Reference proteome</keyword>
<protein>
    <recommendedName>
        <fullName evidence="3">MxaD family protein</fullName>
    </recommendedName>
</protein>
<dbReference type="SUPFAM" id="SSF55961">
    <property type="entry name" value="Bet v1-like"/>
    <property type="match status" value="1"/>
</dbReference>
<evidence type="ECO:0000313" key="1">
    <source>
        <dbReference type="EMBL" id="MBF5052226.1"/>
    </source>
</evidence>
<evidence type="ECO:0008006" key="3">
    <source>
        <dbReference type="Google" id="ProtNLM"/>
    </source>
</evidence>